<evidence type="ECO:0000313" key="2">
    <source>
        <dbReference type="EMBL" id="EZH74150.1"/>
    </source>
</evidence>
<organism evidence="2 3">
    <name type="scientific">Aquimarina atlantica</name>
    <dbReference type="NCBI Taxonomy" id="1317122"/>
    <lineage>
        <taxon>Bacteria</taxon>
        <taxon>Pseudomonadati</taxon>
        <taxon>Bacteroidota</taxon>
        <taxon>Flavobacteriia</taxon>
        <taxon>Flavobacteriales</taxon>
        <taxon>Flavobacteriaceae</taxon>
        <taxon>Aquimarina</taxon>
    </lineage>
</organism>
<dbReference type="AlphaFoldDB" id="A0A023BW11"/>
<protein>
    <submittedName>
        <fullName evidence="2">Uncharacterized protein</fullName>
    </submittedName>
</protein>
<proteinExistence type="predicted"/>
<reference evidence="2 3" key="1">
    <citation type="submission" date="2014-04" db="EMBL/GenBank/DDBJ databases">
        <title>Aquimarina sp. 22II-S11-z7 Genome Sequencing.</title>
        <authorList>
            <person name="Lai Q."/>
        </authorList>
    </citation>
    <scope>NUCLEOTIDE SEQUENCE [LARGE SCALE GENOMIC DNA]</scope>
    <source>
        <strain evidence="2 3">22II-S11-z7</strain>
    </source>
</reference>
<keyword evidence="1" id="KW-0472">Membrane</keyword>
<feature type="transmembrane region" description="Helical" evidence="1">
    <location>
        <begin position="45"/>
        <end position="63"/>
    </location>
</feature>
<keyword evidence="3" id="KW-1185">Reference proteome</keyword>
<feature type="transmembrane region" description="Helical" evidence="1">
    <location>
        <begin position="69"/>
        <end position="88"/>
    </location>
</feature>
<sequence length="190" mass="21967">MYRKHRKQGNNLPCYDTYINVSFNYENLLNLKNIYTYNAPIKGLLIIKLLLGISLLSFFVYLFKNEIFPDIWTFAGPLLSLALIINGLTSSKIKEINVHNSQKMIEIIKESLYSTKTKKINFQSLKSELKSENAKKVFVIIIKLRLIILENNKEIEELGSNLFSLNNSKLTKLHYDLKAIYKNNPDSAES</sequence>
<dbReference type="STRING" id="1317122.ATO12_14855"/>
<dbReference type="EMBL" id="AQRA01000004">
    <property type="protein sequence ID" value="EZH74150.1"/>
    <property type="molecule type" value="Genomic_DNA"/>
</dbReference>
<accession>A0A023BW11</accession>
<comment type="caution">
    <text evidence="2">The sequence shown here is derived from an EMBL/GenBank/DDBJ whole genome shotgun (WGS) entry which is preliminary data.</text>
</comment>
<dbReference type="eggNOG" id="ENOG50312EW">
    <property type="taxonomic scope" value="Bacteria"/>
</dbReference>
<evidence type="ECO:0000256" key="1">
    <source>
        <dbReference type="SAM" id="Phobius"/>
    </source>
</evidence>
<gene>
    <name evidence="2" type="ORF">ATO12_14855</name>
</gene>
<name>A0A023BW11_9FLAO</name>
<dbReference type="Proteomes" id="UP000023541">
    <property type="component" value="Unassembled WGS sequence"/>
</dbReference>
<keyword evidence="1" id="KW-1133">Transmembrane helix</keyword>
<evidence type="ECO:0000313" key="3">
    <source>
        <dbReference type="Proteomes" id="UP000023541"/>
    </source>
</evidence>
<keyword evidence="1" id="KW-0812">Transmembrane</keyword>